<dbReference type="GO" id="GO:0016836">
    <property type="term" value="F:hydro-lyase activity"/>
    <property type="evidence" value="ECO:0007669"/>
    <property type="project" value="UniProtKB-ARBA"/>
</dbReference>
<dbReference type="PANTHER" id="PTHR11941:SF54">
    <property type="entry name" value="ENOYL-COA HYDRATASE, MITOCHONDRIAL"/>
    <property type="match status" value="1"/>
</dbReference>
<dbReference type="InterPro" id="IPR029045">
    <property type="entry name" value="ClpP/crotonase-like_dom_sf"/>
</dbReference>
<evidence type="ECO:0000256" key="1">
    <source>
        <dbReference type="ARBA" id="ARBA00005254"/>
    </source>
</evidence>
<dbReference type="PANTHER" id="PTHR11941">
    <property type="entry name" value="ENOYL-COA HYDRATASE-RELATED"/>
    <property type="match status" value="1"/>
</dbReference>
<dbReference type="InterPro" id="IPR001753">
    <property type="entry name" value="Enoyl-CoA_hydra/iso"/>
</dbReference>
<gene>
    <name evidence="3" type="ORF">METZ01_LOCUS83713</name>
</gene>
<dbReference type="Gene3D" id="3.90.226.10">
    <property type="entry name" value="2-enoyl-CoA Hydratase, Chain A, domain 1"/>
    <property type="match status" value="1"/>
</dbReference>
<keyword evidence="2" id="KW-0456">Lyase</keyword>
<protein>
    <recommendedName>
        <fullName evidence="4">Enoyl-CoA hydratase</fullName>
    </recommendedName>
</protein>
<evidence type="ECO:0000256" key="2">
    <source>
        <dbReference type="ARBA" id="ARBA00023239"/>
    </source>
</evidence>
<accession>A0A381URQ7</accession>
<dbReference type="InterPro" id="IPR014748">
    <property type="entry name" value="Enoyl-CoA_hydra_C"/>
</dbReference>
<evidence type="ECO:0008006" key="4">
    <source>
        <dbReference type="Google" id="ProtNLM"/>
    </source>
</evidence>
<dbReference type="SUPFAM" id="SSF52096">
    <property type="entry name" value="ClpP/crotonase"/>
    <property type="match status" value="1"/>
</dbReference>
<reference evidence="3" key="1">
    <citation type="submission" date="2018-05" db="EMBL/GenBank/DDBJ databases">
        <authorList>
            <person name="Lanie J.A."/>
            <person name="Ng W.-L."/>
            <person name="Kazmierczak K.M."/>
            <person name="Andrzejewski T.M."/>
            <person name="Davidsen T.M."/>
            <person name="Wayne K.J."/>
            <person name="Tettelin H."/>
            <person name="Glass J.I."/>
            <person name="Rusch D."/>
            <person name="Podicherti R."/>
            <person name="Tsui H.-C.T."/>
            <person name="Winkler M.E."/>
        </authorList>
    </citation>
    <scope>NUCLEOTIDE SEQUENCE</scope>
</reference>
<organism evidence="3">
    <name type="scientific">marine metagenome</name>
    <dbReference type="NCBI Taxonomy" id="408172"/>
    <lineage>
        <taxon>unclassified sequences</taxon>
        <taxon>metagenomes</taxon>
        <taxon>ecological metagenomes</taxon>
    </lineage>
</organism>
<dbReference type="Gene3D" id="1.10.12.10">
    <property type="entry name" value="Lyase 2-enoyl-coa Hydratase, Chain A, domain 2"/>
    <property type="match status" value="1"/>
</dbReference>
<name>A0A381URQ7_9ZZZZ</name>
<sequence length="215" mass="23160">MDNSIQWEFEDCCVAVSQDSDVRVVILTSSSPDFVSNPSANNFSLASSVAAIKQPILGAISENAHGLGLELILACDVRICALKSKFSMSHVMNGVIPSDGGTQRLPRIVGQGRALEIILTGRVVKTPEALEMGMIHRVSGTDPLKDAYCIAGKIATHGPKASQYLKEAIYTGVDMTLRQGMNLEADMSVILQSTFDRTEGINSFLEKRAPNFKGD</sequence>
<dbReference type="GO" id="GO:0006635">
    <property type="term" value="P:fatty acid beta-oxidation"/>
    <property type="evidence" value="ECO:0007669"/>
    <property type="project" value="TreeGrafter"/>
</dbReference>
<evidence type="ECO:0000313" key="3">
    <source>
        <dbReference type="EMBL" id="SVA30859.1"/>
    </source>
</evidence>
<dbReference type="CDD" id="cd06558">
    <property type="entry name" value="crotonase-like"/>
    <property type="match status" value="1"/>
</dbReference>
<dbReference type="FunFam" id="1.10.12.10:FF:000001">
    <property type="entry name" value="Probable enoyl-CoA hydratase, mitochondrial"/>
    <property type="match status" value="1"/>
</dbReference>
<dbReference type="AlphaFoldDB" id="A0A381URQ7"/>
<dbReference type="Pfam" id="PF00378">
    <property type="entry name" value="ECH_1"/>
    <property type="match status" value="1"/>
</dbReference>
<proteinExistence type="inferred from homology"/>
<dbReference type="EMBL" id="UINC01006998">
    <property type="protein sequence ID" value="SVA30859.1"/>
    <property type="molecule type" value="Genomic_DNA"/>
</dbReference>
<comment type="similarity">
    <text evidence="1">Belongs to the enoyl-CoA hydratase/isomerase family.</text>
</comment>